<comment type="caution">
    <text evidence="2">The sequence shown here is derived from an EMBL/GenBank/DDBJ whole genome shotgun (WGS) entry which is preliminary data.</text>
</comment>
<feature type="domain" description="GP-PDE" evidence="1">
    <location>
        <begin position="32"/>
        <end position="275"/>
    </location>
</feature>
<dbReference type="GO" id="GO:0006629">
    <property type="term" value="P:lipid metabolic process"/>
    <property type="evidence" value="ECO:0007669"/>
    <property type="project" value="InterPro"/>
</dbReference>
<dbReference type="Proteomes" id="UP000075304">
    <property type="component" value="Unassembled WGS sequence"/>
</dbReference>
<reference evidence="2 3" key="1">
    <citation type="submission" date="2016-01" db="EMBL/GenBank/DDBJ databases">
        <title>Genome Sequences of Twelve Sporeforming Bacillus Species Isolated from Foods.</title>
        <authorList>
            <person name="Berendsen E.M."/>
            <person name="Wells-Bennik M.H."/>
            <person name="Krawcyk A.O."/>
            <person name="De Jong A."/>
            <person name="Holsappel S."/>
            <person name="Eijlander R.T."/>
            <person name="Kuipers O.P."/>
        </authorList>
    </citation>
    <scope>NUCLEOTIDE SEQUENCE [LARGE SCALE GENOMIC DNA]</scope>
    <source>
        <strain evidence="2 3">B4099</strain>
    </source>
</reference>
<proteinExistence type="predicted"/>
<dbReference type="PATRIC" id="fig|1398.25.peg.2134"/>
<dbReference type="GO" id="GO:0008889">
    <property type="term" value="F:glycerophosphodiester phosphodiesterase activity"/>
    <property type="evidence" value="ECO:0007669"/>
    <property type="project" value="UniProtKB-EC"/>
</dbReference>
<dbReference type="EC" id="3.1.4.46" evidence="2"/>
<accession>A0A150KJK9</accession>
<evidence type="ECO:0000259" key="1">
    <source>
        <dbReference type="PROSITE" id="PS51704"/>
    </source>
</evidence>
<dbReference type="Pfam" id="PF03009">
    <property type="entry name" value="GDPD"/>
    <property type="match status" value="1"/>
</dbReference>
<gene>
    <name evidence="2" type="ORF">B4099_0887</name>
</gene>
<name>A0A150KJK9_HEYCO</name>
<dbReference type="SUPFAM" id="SSF51695">
    <property type="entry name" value="PLC-like phosphodiesterases"/>
    <property type="match status" value="1"/>
</dbReference>
<evidence type="ECO:0000313" key="2">
    <source>
        <dbReference type="EMBL" id="KYC73681.1"/>
    </source>
</evidence>
<keyword evidence="2" id="KW-0378">Hydrolase</keyword>
<protein>
    <submittedName>
        <fullName evidence="2">Glycerophosphoryl diester phosphodiesterase</fullName>
        <ecNumber evidence="2">3.1.4.46</ecNumber>
    </submittedName>
</protein>
<dbReference type="PROSITE" id="PS51704">
    <property type="entry name" value="GP_PDE"/>
    <property type="match status" value="1"/>
</dbReference>
<dbReference type="Gene3D" id="3.20.20.190">
    <property type="entry name" value="Phosphatidylinositol (PI) phosphodiesterase"/>
    <property type="match status" value="1"/>
</dbReference>
<evidence type="ECO:0000313" key="3">
    <source>
        <dbReference type="Proteomes" id="UP000075304"/>
    </source>
</evidence>
<dbReference type="RefSeq" id="WP_061574118.1">
    <property type="nucleotide sequence ID" value="NZ_LQYI01000004.1"/>
</dbReference>
<dbReference type="InterPro" id="IPR017946">
    <property type="entry name" value="PLC-like_Pdiesterase_TIM-brl"/>
</dbReference>
<dbReference type="AlphaFoldDB" id="A0A150KJK9"/>
<sequence length="276" mass="32058">MKRIFFISIVCIFVFNLVGCSSAVAKKEKKETLIIAHRGADDRAPEETMPAFRLAVNEKADYIELDLRETKDNKLILMHDPTLDRTTNGKGDVTRYSLKQIKKLDAGSWFGKKYKGQRILTLEELINQYGSKTNYFIETRRVGNELKMEEPLIRLLNKKGLIKKKKVMIESFSARSLEKIHKLDRSVPLVQLTLFKNKKDFTDQKIREWRKYAVGIGLDAKLADKKLIQKMHQNHLKVYVFFFDSKKEKAEQKRVIEDGADGVFTNHLTYTKALLK</sequence>
<dbReference type="EMBL" id="LQYI01000004">
    <property type="protein sequence ID" value="KYC73681.1"/>
    <property type="molecule type" value="Genomic_DNA"/>
</dbReference>
<dbReference type="PANTHER" id="PTHR46211:SF7">
    <property type="entry name" value="GLYCEROPHOSPHODIESTER PHOSPHODIESTERASE"/>
    <property type="match status" value="1"/>
</dbReference>
<dbReference type="InterPro" id="IPR030395">
    <property type="entry name" value="GP_PDE_dom"/>
</dbReference>
<organism evidence="2 3">
    <name type="scientific">Heyndrickxia coagulans</name>
    <name type="common">Weizmannia coagulans</name>
    <dbReference type="NCBI Taxonomy" id="1398"/>
    <lineage>
        <taxon>Bacteria</taxon>
        <taxon>Bacillati</taxon>
        <taxon>Bacillota</taxon>
        <taxon>Bacilli</taxon>
        <taxon>Bacillales</taxon>
        <taxon>Bacillaceae</taxon>
        <taxon>Heyndrickxia</taxon>
    </lineage>
</organism>
<dbReference type="PANTHER" id="PTHR46211">
    <property type="entry name" value="GLYCEROPHOSPHORYL DIESTER PHOSPHODIESTERASE"/>
    <property type="match status" value="1"/>
</dbReference>